<dbReference type="Proteomes" id="UP000583101">
    <property type="component" value="Unassembled WGS sequence"/>
</dbReference>
<accession>A0A4Y8AB42</accession>
<dbReference type="EMBL" id="SNQG01000005">
    <property type="protein sequence ID" value="TEW65059.1"/>
    <property type="molecule type" value="Genomic_DNA"/>
</dbReference>
<evidence type="ECO:0000313" key="2">
    <source>
        <dbReference type="EMBL" id="TEW65059.1"/>
    </source>
</evidence>
<evidence type="ECO:0000313" key="1">
    <source>
        <dbReference type="EMBL" id="MBB3969675.1"/>
    </source>
</evidence>
<dbReference type="RefSeq" id="WP_134337134.1">
    <property type="nucleotide sequence ID" value="NZ_BMCZ01000005.1"/>
</dbReference>
<evidence type="ECO:0000313" key="3">
    <source>
        <dbReference type="Proteomes" id="UP000297248"/>
    </source>
</evidence>
<reference evidence="1 4" key="3">
    <citation type="submission" date="2020-08" db="EMBL/GenBank/DDBJ databases">
        <title>Genomic Encyclopedia of Type Strains, Phase IV (KMG-IV): sequencing the most valuable type-strain genomes for metagenomic binning, comparative biology and taxonomic classification.</title>
        <authorList>
            <person name="Goeker M."/>
        </authorList>
    </citation>
    <scope>NUCLEOTIDE SEQUENCE [LARGE SCALE GENOMIC DNA]</scope>
    <source>
        <strain evidence="1 4">DSM 100995</strain>
    </source>
</reference>
<dbReference type="Proteomes" id="UP000297248">
    <property type="component" value="Unassembled WGS sequence"/>
</dbReference>
<reference evidence="2 3" key="1">
    <citation type="journal article" date="2016" name="Int. J. Syst. Evol. Microbiol.">
        <title>Proposal of Mucilaginibacter phyllosphaerae sp. nov. isolated from the phyllosphere of Galium album.</title>
        <authorList>
            <person name="Aydogan E.L."/>
            <person name="Busse H.J."/>
            <person name="Moser G."/>
            <person name="Muller C."/>
            <person name="Kampfer P."/>
            <person name="Glaeser S.P."/>
        </authorList>
    </citation>
    <scope>NUCLEOTIDE SEQUENCE [LARGE SCALE GENOMIC DNA]</scope>
    <source>
        <strain evidence="2 3">PP-F2FG21</strain>
    </source>
</reference>
<keyword evidence="4" id="KW-1185">Reference proteome</keyword>
<organism evidence="2 3">
    <name type="scientific">Mucilaginibacter phyllosphaerae</name>
    <dbReference type="NCBI Taxonomy" id="1812349"/>
    <lineage>
        <taxon>Bacteria</taxon>
        <taxon>Pseudomonadati</taxon>
        <taxon>Bacteroidota</taxon>
        <taxon>Sphingobacteriia</taxon>
        <taxon>Sphingobacteriales</taxon>
        <taxon>Sphingobacteriaceae</taxon>
        <taxon>Mucilaginibacter</taxon>
    </lineage>
</organism>
<sequence>MKPSKKTILNFTYMGTSYDLKITSAKGSVNYFIYEIRILYAKYILINDHNDWCFIADLQPCKKLKNIIIQKVKNHTTGEIRLKRFY</sequence>
<comment type="caution">
    <text evidence="2">The sequence shown here is derived from an EMBL/GenBank/DDBJ whole genome shotgun (WGS) entry which is preliminary data.</text>
</comment>
<dbReference type="AlphaFoldDB" id="A0A4Y8AB42"/>
<dbReference type="EMBL" id="JACIEG010000004">
    <property type="protein sequence ID" value="MBB3969675.1"/>
    <property type="molecule type" value="Genomic_DNA"/>
</dbReference>
<dbReference type="OrthoDB" id="9966896at2"/>
<evidence type="ECO:0000313" key="4">
    <source>
        <dbReference type="Proteomes" id="UP000583101"/>
    </source>
</evidence>
<reference evidence="2" key="2">
    <citation type="submission" date="2019-03" db="EMBL/GenBank/DDBJ databases">
        <authorList>
            <person name="Yan Y.-Q."/>
            <person name="Du Z.-J."/>
        </authorList>
    </citation>
    <scope>NUCLEOTIDE SEQUENCE</scope>
    <source>
        <strain evidence="2">PP-F2FG21</strain>
    </source>
</reference>
<gene>
    <name evidence="2" type="ORF">E2R65_14175</name>
    <name evidence="1" type="ORF">GGR35_002288</name>
</gene>
<protein>
    <submittedName>
        <fullName evidence="2">Uncharacterized protein</fullName>
    </submittedName>
</protein>
<name>A0A4Y8AB42_9SPHI</name>
<proteinExistence type="predicted"/>